<dbReference type="Proteomes" id="UP001217089">
    <property type="component" value="Unassembled WGS sequence"/>
</dbReference>
<keyword evidence="2" id="KW-1185">Reference proteome</keyword>
<proteinExistence type="predicted"/>
<sequence length="659" mass="76182">MLWQKHKKILSHLVADMPPRKNCSCVSHEKYSEGRDYKVFRIDARKFRIAVINHLKANNELFNHSTFLCTACVSVAEGQLKCSAKKKLQIDDFFEEVIKAIEGGFLGEEKLTRLSIAIGRTTTKAIFDDSVNLGMLYQNDLYLQSLNVKDYISKRNAVVLGFLRGICGTQKDLDDTKTNVKIAKAIEHVLERKWRVKYNFKSSTSVLTTVVHIIPDLTRNLQMEDKLSPRHWLSIKMITKEQLVKNNAFVDSIDDISIKRVEAQNQCSERYAYVPSQHRTTLPDVKMGEPCFENPCSYEAVEKVFEHIITTTMGNSKRRWTILGCDGYWTLRNKHGESVVQIAMGDHHKSWQILEIFLHSMADELLVVYCRHELKNDVSPTVRGFYKFIEEAKNPNYLFLCNAIFTYCLALHIFRAGVRRNNASVIDAALYKFSPLFYGLNMPFYMETYLRDRVVREQSPAPVKDFLQENATFSVSGNISKGEGGDFVVENRNRKVKKCLPSGLPTENKWLSVYRNIDRLDKVRTNTCSIFAIAEEDPDYMYEYDLTTEKTEFRKFVRKNGYLKNPLQLCKHTTMSAKSLDENLVTFNETSLDNQTAFYEMCKNNKMSCKKKFTPVFILADDRKKYDDVANKTKQELVKIVEDNLSSLNNKALNNQWKK</sequence>
<name>A0ABQ9F3M1_TEGGR</name>
<organism evidence="1 2">
    <name type="scientific">Tegillarca granosa</name>
    <name type="common">Malaysian cockle</name>
    <name type="synonym">Anadara granosa</name>
    <dbReference type="NCBI Taxonomy" id="220873"/>
    <lineage>
        <taxon>Eukaryota</taxon>
        <taxon>Metazoa</taxon>
        <taxon>Spiralia</taxon>
        <taxon>Lophotrochozoa</taxon>
        <taxon>Mollusca</taxon>
        <taxon>Bivalvia</taxon>
        <taxon>Autobranchia</taxon>
        <taxon>Pteriomorphia</taxon>
        <taxon>Arcoida</taxon>
        <taxon>Arcoidea</taxon>
        <taxon>Arcidae</taxon>
        <taxon>Tegillarca</taxon>
    </lineage>
</organism>
<dbReference type="EMBL" id="JARBDR010000640">
    <property type="protein sequence ID" value="KAJ8310200.1"/>
    <property type="molecule type" value="Genomic_DNA"/>
</dbReference>
<comment type="caution">
    <text evidence="1">The sequence shown here is derived from an EMBL/GenBank/DDBJ whole genome shotgun (WGS) entry which is preliminary data.</text>
</comment>
<evidence type="ECO:0000313" key="2">
    <source>
        <dbReference type="Proteomes" id="UP001217089"/>
    </source>
</evidence>
<reference evidence="1 2" key="1">
    <citation type="submission" date="2022-12" db="EMBL/GenBank/DDBJ databases">
        <title>Chromosome-level genome of Tegillarca granosa.</title>
        <authorList>
            <person name="Kim J."/>
        </authorList>
    </citation>
    <scope>NUCLEOTIDE SEQUENCE [LARGE SCALE GENOMIC DNA]</scope>
    <source>
        <strain evidence="1">Teg-2019</strain>
        <tissue evidence="1">Adductor muscle</tissue>
    </source>
</reference>
<accession>A0ABQ9F3M1</accession>
<gene>
    <name evidence="1" type="ORF">KUTeg_012065</name>
</gene>
<evidence type="ECO:0000313" key="1">
    <source>
        <dbReference type="EMBL" id="KAJ8310200.1"/>
    </source>
</evidence>
<protein>
    <submittedName>
        <fullName evidence="1">Uncharacterized protein</fullName>
    </submittedName>
</protein>